<evidence type="ECO:0000256" key="3">
    <source>
        <dbReference type="ARBA" id="ARBA00022448"/>
    </source>
</evidence>
<evidence type="ECO:0000256" key="13">
    <source>
        <dbReference type="PIRSR" id="PIRSR000192-3"/>
    </source>
</evidence>
<feature type="disulfide bond" evidence="14">
    <location>
        <begin position="67"/>
        <end position="99"/>
    </location>
</feature>
<evidence type="ECO:0000256" key="15">
    <source>
        <dbReference type="PIRSR" id="PIRSR000192-5"/>
    </source>
</evidence>
<feature type="active site" description="Tryptophylquinone 6'-substrate hemiaminal intermediate" evidence="11">
    <location>
        <position position="95"/>
    </location>
</feature>
<comment type="similarity">
    <text evidence="2 10">Belongs to the aromatic amine dehydrogenase light chain family.</text>
</comment>
<evidence type="ECO:0000256" key="9">
    <source>
        <dbReference type="ARBA" id="ARBA00023157"/>
    </source>
</evidence>
<evidence type="ECO:0000256" key="5">
    <source>
        <dbReference type="ARBA" id="ARBA00022729"/>
    </source>
</evidence>
<evidence type="ECO:0000256" key="14">
    <source>
        <dbReference type="PIRSR" id="PIRSR000192-4"/>
    </source>
</evidence>
<keyword evidence="9" id="KW-1015">Disulfide bond</keyword>
<keyword evidence="5" id="KW-0732">Signal</keyword>
<evidence type="ECO:0000256" key="1">
    <source>
        <dbReference type="ARBA" id="ARBA00004418"/>
    </source>
</evidence>
<gene>
    <name evidence="18" type="ORF">CRX42_01075</name>
</gene>
<dbReference type="EMBL" id="PDLL01000004">
    <property type="protein sequence ID" value="PYY72468.1"/>
    <property type="molecule type" value="Genomic_DNA"/>
</dbReference>
<feature type="domain" description="Methylamine/Aralkylamine dehydrogenase light chain C-terminal" evidence="17">
    <location>
        <begin position="58"/>
        <end position="164"/>
    </location>
</feature>
<dbReference type="InterPro" id="IPR006311">
    <property type="entry name" value="TAT_signal"/>
</dbReference>
<dbReference type="Gene3D" id="2.60.30.10">
    <property type="entry name" value="Methylamine/Aralkylamine dehydrogenase light chain"/>
    <property type="match status" value="1"/>
</dbReference>
<feature type="disulfide bond" evidence="14">
    <location>
        <begin position="116"/>
        <end position="147"/>
    </location>
</feature>
<dbReference type="GO" id="GO:0042597">
    <property type="term" value="C:periplasmic space"/>
    <property type="evidence" value="ECO:0007669"/>
    <property type="project" value="UniProtKB-SubCell"/>
</dbReference>
<dbReference type="AlphaFoldDB" id="A0A2W0F684"/>
<evidence type="ECO:0000256" key="8">
    <source>
        <dbReference type="ARBA" id="ARBA00023002"/>
    </source>
</evidence>
<feature type="modified residue" description="Tryptophylquinone" evidence="16">
    <location>
        <position position="95"/>
    </location>
</feature>
<dbReference type="Proteomes" id="UP000247437">
    <property type="component" value="Unassembled WGS sequence"/>
</dbReference>
<feature type="binding site" evidence="12">
    <location>
        <begin position="142"/>
        <end position="144"/>
    </location>
    <ligand>
        <name>substrate</name>
    </ligand>
</feature>
<keyword evidence="8 10" id="KW-0560">Oxidoreductase</keyword>
<feature type="cross-link" description="Tryptophan tryptophylquinone (Trp-Trp)" evidence="15">
    <location>
        <begin position="95"/>
        <end position="146"/>
    </location>
</feature>
<dbReference type="SUPFAM" id="SSF57561">
    <property type="entry name" value="Methylamine dehydrogenase, L chain"/>
    <property type="match status" value="1"/>
</dbReference>
<sequence length="167" mass="17914">MSIDKFVEGVTRDIGQRSSRRSFLAKAGALLVGAAAIPLLPINRVAQAANKNSAQPGETDCDYWRYCSTDGNLCTCCGGSMTQCPPGSEPSVVSWIGTCLNPADGRSYLVSYNDCCGMAKCNRCYCGNSVRERPAYHLTLNNDINWCMANDPSSYSCTLSTIVGVAE</sequence>
<feature type="binding site" evidence="12">
    <location>
        <position position="70"/>
    </location>
    <ligand>
        <name>substrate</name>
    </ligand>
</feature>
<dbReference type="Pfam" id="PF02975">
    <property type="entry name" value="Me-amine-dh_L"/>
    <property type="match status" value="1"/>
</dbReference>
<feature type="disulfide bond" evidence="14">
    <location>
        <begin position="74"/>
        <end position="157"/>
    </location>
</feature>
<keyword evidence="6 10" id="KW-0574">Periplasm</keyword>
<evidence type="ECO:0000256" key="2">
    <source>
        <dbReference type="ARBA" id="ARBA00010711"/>
    </source>
</evidence>
<evidence type="ECO:0000256" key="16">
    <source>
        <dbReference type="PIRSR" id="PIRSR000192-6"/>
    </source>
</evidence>
<name>A0A2W0F684_PSEJE</name>
<evidence type="ECO:0000313" key="18">
    <source>
        <dbReference type="EMBL" id="PYY72468.1"/>
    </source>
</evidence>
<feature type="disulfide bond" evidence="14">
    <location>
        <begin position="77"/>
        <end position="121"/>
    </location>
</feature>
<dbReference type="PIRSF" id="PIRSF000192">
    <property type="entry name" value="Amine_dh_beta"/>
    <property type="match status" value="1"/>
</dbReference>
<feature type="active site" description="Proton acceptor" evidence="11">
    <location>
        <position position="114"/>
    </location>
</feature>
<keyword evidence="4" id="KW-0824">TTQ</keyword>
<feature type="disulfide bond" evidence="14">
    <location>
        <begin position="84"/>
        <end position="115"/>
    </location>
</feature>
<dbReference type="GO" id="GO:0009308">
    <property type="term" value="P:amine metabolic process"/>
    <property type="evidence" value="ECO:0007669"/>
    <property type="project" value="UniProtKB-UniRule"/>
</dbReference>
<feature type="site" description="Transition state stabilizer" evidence="13">
    <location>
        <position position="158"/>
    </location>
</feature>
<evidence type="ECO:0000256" key="7">
    <source>
        <dbReference type="ARBA" id="ARBA00022982"/>
    </source>
</evidence>
<evidence type="ECO:0000259" key="17">
    <source>
        <dbReference type="Pfam" id="PF02975"/>
    </source>
</evidence>
<reference evidence="18 19" key="1">
    <citation type="journal article" date="2018" name="Appl. Microbiol. Biotechnol.">
        <title>Characterization of the caprolactam degradation pathway in Pseudomonas jessenii using mass spectrometry-based proteomics.</title>
        <authorList>
            <person name="Otzen M."/>
            <person name="Palacio C."/>
            <person name="Janssen D.B."/>
        </authorList>
    </citation>
    <scope>NUCLEOTIDE SEQUENCE [LARGE SCALE GENOMIC DNA]</scope>
    <source>
        <strain evidence="18 19">GO3</strain>
    </source>
</reference>
<evidence type="ECO:0000256" key="11">
    <source>
        <dbReference type="PIRSR" id="PIRSR000192-1"/>
    </source>
</evidence>
<proteinExistence type="inferred from homology"/>
<evidence type="ECO:0000256" key="6">
    <source>
        <dbReference type="ARBA" id="ARBA00022764"/>
    </source>
</evidence>
<dbReference type="InterPro" id="IPR036560">
    <property type="entry name" value="MADH/AADH_L_sf"/>
</dbReference>
<evidence type="ECO:0000256" key="4">
    <source>
        <dbReference type="ARBA" id="ARBA00022709"/>
    </source>
</evidence>
<organism evidence="18 19">
    <name type="scientific">Pseudomonas jessenii</name>
    <dbReference type="NCBI Taxonomy" id="77298"/>
    <lineage>
        <taxon>Bacteria</taxon>
        <taxon>Pseudomonadati</taxon>
        <taxon>Pseudomonadota</taxon>
        <taxon>Gammaproteobacteria</taxon>
        <taxon>Pseudomonadales</taxon>
        <taxon>Pseudomonadaceae</taxon>
        <taxon>Pseudomonas</taxon>
    </lineage>
</organism>
<comment type="caution">
    <text evidence="18">The sequence shown here is derived from an EMBL/GenBank/DDBJ whole genome shotgun (WGS) entry which is preliminary data.</text>
</comment>
<keyword evidence="7 10" id="KW-0249">Electron transport</keyword>
<feature type="disulfide bond" evidence="14">
    <location>
        <begin position="76"/>
        <end position="124"/>
    </location>
</feature>
<accession>A0A2W0F684</accession>
<keyword evidence="3 10" id="KW-0813">Transport</keyword>
<evidence type="ECO:0000256" key="10">
    <source>
        <dbReference type="PIRNR" id="PIRNR000192"/>
    </source>
</evidence>
<dbReference type="OrthoDB" id="7628766at2"/>
<protein>
    <submittedName>
        <fullName evidence="18">Amine dehydrogenase</fullName>
    </submittedName>
</protein>
<feature type="disulfide bond" evidence="14">
    <location>
        <begin position="61"/>
        <end position="126"/>
    </location>
</feature>
<evidence type="ECO:0000313" key="19">
    <source>
        <dbReference type="Proteomes" id="UP000247437"/>
    </source>
</evidence>
<dbReference type="GO" id="GO:0030058">
    <property type="term" value="F:aliphatic amine dehydrogenase activity"/>
    <property type="evidence" value="ECO:0007669"/>
    <property type="project" value="UniProtKB-UniRule"/>
</dbReference>
<comment type="subunit">
    <text evidence="10">Heterotetramer of two light and two heavy chains.</text>
</comment>
<dbReference type="InterPro" id="IPR013504">
    <property type="entry name" value="MADH/AADH_Ltc_C_dom"/>
</dbReference>
<evidence type="ECO:0000256" key="12">
    <source>
        <dbReference type="PIRSR" id="PIRSR000192-2"/>
    </source>
</evidence>
<dbReference type="InterPro" id="IPR016008">
    <property type="entry name" value="Amine_DH_Ltc"/>
</dbReference>
<dbReference type="PROSITE" id="PS51318">
    <property type="entry name" value="TAT"/>
    <property type="match status" value="1"/>
</dbReference>
<comment type="subcellular location">
    <subcellularLocation>
        <location evidence="1 10">Periplasm</location>
    </subcellularLocation>
</comment>
<dbReference type="RefSeq" id="WP_110656930.1">
    <property type="nucleotide sequence ID" value="NZ_PDLL01000004.1"/>
</dbReference>